<dbReference type="InterPro" id="IPR029061">
    <property type="entry name" value="THDP-binding"/>
</dbReference>
<dbReference type="InterPro" id="IPR047210">
    <property type="entry name" value="TPP_PYR_POXB-like"/>
</dbReference>
<comment type="similarity">
    <text evidence="1 3">Belongs to the TPP enzyme family.</text>
</comment>
<dbReference type="RefSeq" id="WP_274510962.1">
    <property type="nucleotide sequence ID" value="NZ_CP082270.1"/>
</dbReference>
<keyword evidence="7" id="KW-0830">Ubiquinone</keyword>
<dbReference type="InterPro" id="IPR047212">
    <property type="entry name" value="TPP_POXB-like"/>
</dbReference>
<dbReference type="CDD" id="cd02014">
    <property type="entry name" value="TPP_POX"/>
    <property type="match status" value="1"/>
</dbReference>
<reference evidence="7 8" key="1">
    <citation type="submission" date="2021-08" db="EMBL/GenBank/DDBJ databases">
        <title>Stenotrophomonas forensis sp. nov., isolated from contaminated viral transport media.</title>
        <authorList>
            <person name="Nguyen S.V."/>
            <person name="Edwards D."/>
            <person name="Scott S."/>
            <person name="Doss J."/>
            <person name="Merid S."/>
            <person name="Zelaya E."/>
            <person name="Maza C."/>
            <person name="Mann M."/>
            <person name="Hamilton B."/>
            <person name="Blackwell R."/>
            <person name="Tran A."/>
            <person name="Hauser J."/>
        </authorList>
    </citation>
    <scope>NUCLEOTIDE SEQUENCE [LARGE SCALE GENOMIC DNA]</scope>
    <source>
        <strain evidence="7 8">DFS-20110405</strain>
    </source>
</reference>
<dbReference type="InterPro" id="IPR012000">
    <property type="entry name" value="Thiamin_PyroP_enz_cen_dom"/>
</dbReference>
<dbReference type="InterPro" id="IPR029035">
    <property type="entry name" value="DHS-like_NAD/FAD-binding_dom"/>
</dbReference>
<proteinExistence type="inferred from homology"/>
<keyword evidence="8" id="KW-1185">Reference proteome</keyword>
<evidence type="ECO:0000313" key="7">
    <source>
        <dbReference type="EMBL" id="WDM62881.1"/>
    </source>
</evidence>
<dbReference type="InterPro" id="IPR011766">
    <property type="entry name" value="TPP_enzyme_TPP-bd"/>
</dbReference>
<dbReference type="PROSITE" id="PS00187">
    <property type="entry name" value="TPP_ENZYMES"/>
    <property type="match status" value="1"/>
</dbReference>
<dbReference type="EMBL" id="CP082270">
    <property type="protein sequence ID" value="WDM62881.1"/>
    <property type="molecule type" value="Genomic_DNA"/>
</dbReference>
<dbReference type="Pfam" id="PF02776">
    <property type="entry name" value="TPP_enzyme_N"/>
    <property type="match status" value="1"/>
</dbReference>
<keyword evidence="7" id="KW-0670">Pyruvate</keyword>
<name>A0ABY7XYU9_9GAMM</name>
<evidence type="ECO:0000313" key="8">
    <source>
        <dbReference type="Proteomes" id="UP001216828"/>
    </source>
</evidence>
<dbReference type="Proteomes" id="UP001216828">
    <property type="component" value="Chromosome"/>
</dbReference>
<dbReference type="InterPro" id="IPR047211">
    <property type="entry name" value="POXB-like"/>
</dbReference>
<sequence length="572" mass="62170">MSKRVAEIVVDTLQQAGVRRCYGIVGDTLNHVTDAMHGSDIAWVHVRHEEVAAFAAGADSLVSGELTACAGSCGPGGLHFINGIFESNRNRAPMVLIASQIVTSELGMEFPQEVDFKAVYGSCTVFCEQVHSPAQARRVVALACQAAISRRGVAVVILPADISEADVKHDVPFSVHYTQPVLRPSDAELQRIAELLGQGKRIGIYAGAGCQGAHAQLLELARRLQAPVAHTSRAKDFVEPDNPFNMGMTGIFGIESGFHTLMECDTLLLLGADFAWGQFYPDKATIIQIDRDGSHLGRRHPVNLGVVGDIAPTLDALLPMLPPREDSSFLDECIERRDKALKKREQEEQPGEGELIHPQHLTALLSKYATDDALFTADGGSPMVWVLRHIRVNGRRRTLTSLLHGTMANAMPQALGLQKAFPGRQVISLSGDGGLAMLLGDLLTAVQENLPIKVVVYNNGSLNFVELEQKVEGLLDNYTDLKNPDFGRLAEVIGFHGRTVTRSEDLEEAVQDFLSQRGPALLDVHTSRAELVMPPQIEAKQVAGTALYAAKAVLNGRFDDVKHLLVDNFLKK</sequence>
<dbReference type="InterPro" id="IPR012001">
    <property type="entry name" value="Thiamin_PyroP_enz_TPP-bd_dom"/>
</dbReference>
<dbReference type="Pfam" id="PF00205">
    <property type="entry name" value="TPP_enzyme_M"/>
    <property type="match status" value="1"/>
</dbReference>
<evidence type="ECO:0000259" key="6">
    <source>
        <dbReference type="Pfam" id="PF02776"/>
    </source>
</evidence>
<dbReference type="Gene3D" id="3.40.50.1220">
    <property type="entry name" value="TPP-binding domain"/>
    <property type="match status" value="1"/>
</dbReference>
<feature type="domain" description="Thiamine pyrophosphate enzyme central" evidence="4">
    <location>
        <begin position="189"/>
        <end position="317"/>
    </location>
</feature>
<keyword evidence="2 3" id="KW-0786">Thiamine pyrophosphate</keyword>
<dbReference type="CDD" id="cd07039">
    <property type="entry name" value="TPP_PYR_POX"/>
    <property type="match status" value="1"/>
</dbReference>
<dbReference type="Gene3D" id="3.40.50.970">
    <property type="match status" value="2"/>
</dbReference>
<dbReference type="InterPro" id="IPR000399">
    <property type="entry name" value="TPP-bd_CS"/>
</dbReference>
<evidence type="ECO:0000259" key="5">
    <source>
        <dbReference type="Pfam" id="PF02775"/>
    </source>
</evidence>
<organism evidence="7 8">
    <name type="scientific">Stenotrophomonas forensis</name>
    <dbReference type="NCBI Taxonomy" id="2871169"/>
    <lineage>
        <taxon>Bacteria</taxon>
        <taxon>Pseudomonadati</taxon>
        <taxon>Pseudomonadota</taxon>
        <taxon>Gammaproteobacteria</taxon>
        <taxon>Lysobacterales</taxon>
        <taxon>Lysobacteraceae</taxon>
        <taxon>Stenotrophomonas</taxon>
        <taxon>Stenotrophomonas maltophilia group</taxon>
    </lineage>
</organism>
<dbReference type="Pfam" id="PF02775">
    <property type="entry name" value="TPP_enzyme_C"/>
    <property type="match status" value="1"/>
</dbReference>
<feature type="domain" description="Thiamine pyrophosphate enzyme N-terminal TPP-binding" evidence="6">
    <location>
        <begin position="4"/>
        <end position="118"/>
    </location>
</feature>
<accession>A0ABY7XYU9</accession>
<dbReference type="PANTHER" id="PTHR42981:SF2">
    <property type="entry name" value="PYRUVATE DEHYDROGENASE [UBIQUINONE]"/>
    <property type="match status" value="1"/>
</dbReference>
<protein>
    <submittedName>
        <fullName evidence="7">Ubiquinone-dependent pyruvate dehydrogenase</fullName>
    </submittedName>
</protein>
<dbReference type="SUPFAM" id="SSF52467">
    <property type="entry name" value="DHS-like NAD/FAD-binding domain"/>
    <property type="match status" value="1"/>
</dbReference>
<evidence type="ECO:0000259" key="4">
    <source>
        <dbReference type="Pfam" id="PF00205"/>
    </source>
</evidence>
<dbReference type="SUPFAM" id="SSF52518">
    <property type="entry name" value="Thiamin diphosphate-binding fold (THDP-binding)"/>
    <property type="match status" value="2"/>
</dbReference>
<evidence type="ECO:0000256" key="2">
    <source>
        <dbReference type="ARBA" id="ARBA00023052"/>
    </source>
</evidence>
<feature type="domain" description="Thiamine pyrophosphate enzyme TPP-binding" evidence="5">
    <location>
        <begin position="378"/>
        <end position="524"/>
    </location>
</feature>
<gene>
    <name evidence="7" type="ORF">K5L94_17480</name>
</gene>
<evidence type="ECO:0000256" key="1">
    <source>
        <dbReference type="ARBA" id="ARBA00007812"/>
    </source>
</evidence>
<dbReference type="PANTHER" id="PTHR42981">
    <property type="entry name" value="PYRUVATE DEHYDROGENASE [UBIQUINONE]"/>
    <property type="match status" value="1"/>
</dbReference>
<evidence type="ECO:0000256" key="3">
    <source>
        <dbReference type="RuleBase" id="RU362132"/>
    </source>
</evidence>